<proteinExistence type="predicted"/>
<evidence type="ECO:0000313" key="1">
    <source>
        <dbReference type="EMBL" id="QFS43339.1"/>
    </source>
</evidence>
<protein>
    <submittedName>
        <fullName evidence="1">Uncharacterized protein</fullName>
    </submittedName>
</protein>
<accession>A0A5P8VTW0</accession>
<dbReference type="KEGG" id="nsh:GXM_00812"/>
<dbReference type="EMBL" id="CP045226">
    <property type="protein sequence ID" value="QFS43339.1"/>
    <property type="molecule type" value="Genomic_DNA"/>
</dbReference>
<evidence type="ECO:0000313" key="2">
    <source>
        <dbReference type="Proteomes" id="UP000326678"/>
    </source>
</evidence>
<dbReference type="Proteomes" id="UP000326678">
    <property type="component" value="Chromosome Gxm1"/>
</dbReference>
<keyword evidence="2" id="KW-1185">Reference proteome</keyword>
<name>A0A5P8VTW0_9NOSO</name>
<organism evidence="1 2">
    <name type="scientific">Nostoc sphaeroides CCNUC1</name>
    <dbReference type="NCBI Taxonomy" id="2653204"/>
    <lineage>
        <taxon>Bacteria</taxon>
        <taxon>Bacillati</taxon>
        <taxon>Cyanobacteriota</taxon>
        <taxon>Cyanophyceae</taxon>
        <taxon>Nostocales</taxon>
        <taxon>Nostocaceae</taxon>
        <taxon>Nostoc</taxon>
    </lineage>
</organism>
<gene>
    <name evidence="1" type="ORF">GXM_00812</name>
</gene>
<dbReference type="AlphaFoldDB" id="A0A5P8VTW0"/>
<sequence length="69" mass="7538">MRSWSFSSLSTVALVVLSQPQPPDFAWVVDSVALELRSRVDGDVIEFRKRSVDLAATVGDVVAALYAQN</sequence>
<reference evidence="1 2" key="1">
    <citation type="submission" date="2019-10" db="EMBL/GenBank/DDBJ databases">
        <title>Genomic and transcriptomic insights into the perfect genentic adaptation of a filamentous nitrogen-fixing cyanobacterium to rice fields.</title>
        <authorList>
            <person name="Chen Z."/>
        </authorList>
    </citation>
    <scope>NUCLEOTIDE SEQUENCE [LARGE SCALE GENOMIC DNA]</scope>
    <source>
        <strain evidence="1">CCNUC1</strain>
    </source>
</reference>